<dbReference type="EMBL" id="BGZK01003022">
    <property type="protein sequence ID" value="GBP97888.1"/>
    <property type="molecule type" value="Genomic_DNA"/>
</dbReference>
<evidence type="ECO:0000313" key="2">
    <source>
        <dbReference type="Proteomes" id="UP000299102"/>
    </source>
</evidence>
<protein>
    <submittedName>
        <fullName evidence="1">Uncharacterized protein</fullName>
    </submittedName>
</protein>
<dbReference type="Proteomes" id="UP000299102">
    <property type="component" value="Unassembled WGS sequence"/>
</dbReference>
<gene>
    <name evidence="1" type="ORF">EVAR_66897_1</name>
</gene>
<keyword evidence="2" id="KW-1185">Reference proteome</keyword>
<organism evidence="1 2">
    <name type="scientific">Eumeta variegata</name>
    <name type="common">Bagworm moth</name>
    <name type="synonym">Eumeta japonica</name>
    <dbReference type="NCBI Taxonomy" id="151549"/>
    <lineage>
        <taxon>Eukaryota</taxon>
        <taxon>Metazoa</taxon>
        <taxon>Ecdysozoa</taxon>
        <taxon>Arthropoda</taxon>
        <taxon>Hexapoda</taxon>
        <taxon>Insecta</taxon>
        <taxon>Pterygota</taxon>
        <taxon>Neoptera</taxon>
        <taxon>Endopterygota</taxon>
        <taxon>Lepidoptera</taxon>
        <taxon>Glossata</taxon>
        <taxon>Ditrysia</taxon>
        <taxon>Tineoidea</taxon>
        <taxon>Psychidae</taxon>
        <taxon>Oiketicinae</taxon>
        <taxon>Eumeta</taxon>
    </lineage>
</organism>
<comment type="caution">
    <text evidence="1">The sequence shown here is derived from an EMBL/GenBank/DDBJ whole genome shotgun (WGS) entry which is preliminary data.</text>
</comment>
<sequence length="122" mass="13376">MRTGAKSTRTGCTLSQADGCTPSMTRSQSEVFEEQSLLRASLPVSVHCPYLDSHSALICGRRVRFITLHVAAIASCNSLVQIKWIVTLALALAQANRGLLASESRHRCDQFRDRTLVCRNTG</sequence>
<accession>A0A4C2ACN0</accession>
<dbReference type="AlphaFoldDB" id="A0A4C2ACN0"/>
<reference evidence="1 2" key="1">
    <citation type="journal article" date="2019" name="Commun. Biol.">
        <title>The bagworm genome reveals a unique fibroin gene that provides high tensile strength.</title>
        <authorList>
            <person name="Kono N."/>
            <person name="Nakamura H."/>
            <person name="Ohtoshi R."/>
            <person name="Tomita M."/>
            <person name="Numata K."/>
            <person name="Arakawa K."/>
        </authorList>
    </citation>
    <scope>NUCLEOTIDE SEQUENCE [LARGE SCALE GENOMIC DNA]</scope>
</reference>
<proteinExistence type="predicted"/>
<evidence type="ECO:0000313" key="1">
    <source>
        <dbReference type="EMBL" id="GBP97888.1"/>
    </source>
</evidence>
<name>A0A4C2ACN0_EUMVA</name>